<proteinExistence type="predicted"/>
<dbReference type="PROSITE" id="PS50943">
    <property type="entry name" value="HTH_CROC1"/>
    <property type="match status" value="1"/>
</dbReference>
<dbReference type="SUPFAM" id="SSF47413">
    <property type="entry name" value="lambda repressor-like DNA-binding domains"/>
    <property type="match status" value="1"/>
</dbReference>
<evidence type="ECO:0000313" key="2">
    <source>
        <dbReference type="EMBL" id="MFB9991266.1"/>
    </source>
</evidence>
<comment type="caution">
    <text evidence="2">The sequence shown here is derived from an EMBL/GenBank/DDBJ whole genome shotgun (WGS) entry which is preliminary data.</text>
</comment>
<keyword evidence="3" id="KW-1185">Reference proteome</keyword>
<organism evidence="2 3">
    <name type="scientific">Deinococcus oregonensis</name>
    <dbReference type="NCBI Taxonomy" id="1805970"/>
    <lineage>
        <taxon>Bacteria</taxon>
        <taxon>Thermotogati</taxon>
        <taxon>Deinococcota</taxon>
        <taxon>Deinococci</taxon>
        <taxon>Deinococcales</taxon>
        <taxon>Deinococcaceae</taxon>
        <taxon>Deinococcus</taxon>
    </lineage>
</organism>
<reference evidence="2 3" key="1">
    <citation type="submission" date="2024-09" db="EMBL/GenBank/DDBJ databases">
        <authorList>
            <person name="Sun Q."/>
            <person name="Mori K."/>
        </authorList>
    </citation>
    <scope>NUCLEOTIDE SEQUENCE [LARGE SCALE GENOMIC DNA]</scope>
    <source>
        <strain evidence="2 3">JCM 13503</strain>
    </source>
</reference>
<feature type="domain" description="HTH cro/C1-type" evidence="1">
    <location>
        <begin position="38"/>
        <end position="94"/>
    </location>
</feature>
<dbReference type="Gene3D" id="1.10.260.40">
    <property type="entry name" value="lambda repressor-like DNA-binding domains"/>
    <property type="match status" value="1"/>
</dbReference>
<dbReference type="RefSeq" id="WP_380006022.1">
    <property type="nucleotide sequence ID" value="NZ_JBHLYR010000013.1"/>
</dbReference>
<dbReference type="InterPro" id="IPR010982">
    <property type="entry name" value="Lambda_DNA-bd_dom_sf"/>
</dbReference>
<dbReference type="InterPro" id="IPR001387">
    <property type="entry name" value="Cro/C1-type_HTH"/>
</dbReference>
<gene>
    <name evidence="2" type="ORF">ACFFLM_04635</name>
</gene>
<dbReference type="Proteomes" id="UP001589733">
    <property type="component" value="Unassembled WGS sequence"/>
</dbReference>
<protein>
    <submittedName>
        <fullName evidence="2">Helix-turn-helix domain-containing protein</fullName>
    </submittedName>
</protein>
<evidence type="ECO:0000313" key="3">
    <source>
        <dbReference type="Proteomes" id="UP001589733"/>
    </source>
</evidence>
<accession>A0ABV6AYG7</accession>
<evidence type="ECO:0000259" key="1">
    <source>
        <dbReference type="PROSITE" id="PS50943"/>
    </source>
</evidence>
<name>A0ABV6AYG7_9DEIO</name>
<sequence length="188" mass="21097">MTLELVTHQMPPIWGAMARTETRDKDGVLDSREAGTFLREILTERGLQIQQLAELTSVPDPDYLSNLLSGRINVGKSKHFASIARALGLTAEDVEYINPNLIVQVAEKKSRGGPPIPPVVPHRETPVVIPRELQEVIDEYGEDYPELLDPTIQRIIAAPRNFGGPDNGPQTAKDWFEYFLVSRRYIKP</sequence>
<dbReference type="CDD" id="cd00093">
    <property type="entry name" value="HTH_XRE"/>
    <property type="match status" value="1"/>
</dbReference>
<dbReference type="SMART" id="SM00530">
    <property type="entry name" value="HTH_XRE"/>
    <property type="match status" value="1"/>
</dbReference>
<dbReference type="EMBL" id="JBHLYR010000013">
    <property type="protein sequence ID" value="MFB9991266.1"/>
    <property type="molecule type" value="Genomic_DNA"/>
</dbReference>